<accession>F5J3B2</accession>
<organism evidence="1 2">
    <name type="scientific">Dysgonomonas gadei ATCC BAA-286</name>
    <dbReference type="NCBI Taxonomy" id="742766"/>
    <lineage>
        <taxon>Bacteria</taxon>
        <taxon>Pseudomonadati</taxon>
        <taxon>Bacteroidota</taxon>
        <taxon>Bacteroidia</taxon>
        <taxon>Bacteroidales</taxon>
        <taxon>Dysgonomonadaceae</taxon>
        <taxon>Dysgonomonas</taxon>
    </lineage>
</organism>
<name>F5J3B2_9BACT</name>
<dbReference type="Proteomes" id="UP000004913">
    <property type="component" value="Unassembled WGS sequence"/>
</dbReference>
<proteinExistence type="predicted"/>
<dbReference type="AlphaFoldDB" id="F5J3B2"/>
<gene>
    <name evidence="1" type="ORF">HMPREF9455_03829</name>
</gene>
<evidence type="ECO:0000313" key="2">
    <source>
        <dbReference type="Proteomes" id="UP000004913"/>
    </source>
</evidence>
<dbReference type="RefSeq" id="WP_006801360.1">
    <property type="nucleotide sequence ID" value="NZ_GL891991.1"/>
</dbReference>
<dbReference type="HOGENOM" id="CLU_1624523_0_0_10"/>
<sequence>MFFTEDEDLEKGELILRRKYNTLSKDELSLIKPIWALRLEEMQSPHHPDLFKKFPEQFHEYCFLKAKVETLLLDSDLRYSELDANNIFDNRWHHEYRYITTLERWQQGLPVDPPLCDYNKELKVSDGRHRIVLCYYLGINTIPISVRAEKVDLIREKFSFEQM</sequence>
<evidence type="ECO:0008006" key="3">
    <source>
        <dbReference type="Google" id="ProtNLM"/>
    </source>
</evidence>
<comment type="caution">
    <text evidence="1">The sequence shown here is derived from an EMBL/GenBank/DDBJ whole genome shotgun (WGS) entry which is preliminary data.</text>
</comment>
<dbReference type="EMBL" id="ADLV01000051">
    <property type="protein sequence ID" value="EGJ99804.1"/>
    <property type="molecule type" value="Genomic_DNA"/>
</dbReference>
<dbReference type="STRING" id="742766.HMPREF9455_03829"/>
<evidence type="ECO:0000313" key="1">
    <source>
        <dbReference type="EMBL" id="EGJ99804.1"/>
    </source>
</evidence>
<protein>
    <recommendedName>
        <fullName evidence="3">ParB/Sulfiredoxin domain-containing protein</fullName>
    </recommendedName>
</protein>
<reference evidence="1 2" key="1">
    <citation type="submission" date="2011-04" db="EMBL/GenBank/DDBJ databases">
        <title>The Genome Sequence of Dysgonomonas gadei ATCC BAA-286.</title>
        <authorList>
            <consortium name="The Broad Institute Genome Sequencing Platform"/>
            <person name="Earl A."/>
            <person name="Ward D."/>
            <person name="Feldgarden M."/>
            <person name="Gevers D."/>
            <person name="Pudlo N."/>
            <person name="Martens E."/>
            <person name="Allen-Vercoe E."/>
            <person name="Young S.K."/>
            <person name="Zeng Q."/>
            <person name="Gargeya S."/>
            <person name="Fitzgerald M."/>
            <person name="Haas B."/>
            <person name="Abouelleil A."/>
            <person name="Alvarado L."/>
            <person name="Arachchi H.M."/>
            <person name="Berlin A."/>
            <person name="Brown A."/>
            <person name="Chapman S.B."/>
            <person name="Chen Z."/>
            <person name="Dunbar C."/>
            <person name="Freedman E."/>
            <person name="Gearin G."/>
            <person name="Gellesch M."/>
            <person name="Goldberg J."/>
            <person name="Griggs A."/>
            <person name="Gujja S."/>
            <person name="Heiman D."/>
            <person name="Howarth C."/>
            <person name="Larson L."/>
            <person name="Lui A."/>
            <person name="MacDonald P.J.P."/>
            <person name="Mehta T."/>
            <person name="Montmayeur A."/>
            <person name="Murphy C."/>
            <person name="Neiman D."/>
            <person name="Pearson M."/>
            <person name="Priest M."/>
            <person name="Roberts A."/>
            <person name="Saif S."/>
            <person name="Shea T."/>
            <person name="Shenoy N."/>
            <person name="Sisk P."/>
            <person name="Stolte C."/>
            <person name="Sykes S."/>
            <person name="Yandava C."/>
            <person name="Wortman J."/>
            <person name="Nusbaum C."/>
            <person name="Birren B."/>
        </authorList>
    </citation>
    <scope>NUCLEOTIDE SEQUENCE [LARGE SCALE GENOMIC DNA]</scope>
    <source>
        <strain evidence="1 2">ATCC BAA-286</strain>
    </source>
</reference>
<keyword evidence="2" id="KW-1185">Reference proteome</keyword>